<dbReference type="VEuPathDB" id="TriTrypDB:LDHU3_23.0850"/>
<proteinExistence type="predicted"/>
<feature type="region of interest" description="Disordered" evidence="2">
    <location>
        <begin position="596"/>
        <end position="630"/>
    </location>
</feature>
<feature type="region of interest" description="Disordered" evidence="2">
    <location>
        <begin position="674"/>
        <end position="743"/>
    </location>
</feature>
<gene>
    <name evidence="3" type="ORF">CGC20_18300</name>
</gene>
<feature type="region of interest" description="Disordered" evidence="2">
    <location>
        <begin position="760"/>
        <end position="877"/>
    </location>
</feature>
<feature type="coiled-coil region" evidence="1">
    <location>
        <begin position="468"/>
        <end position="518"/>
    </location>
</feature>
<dbReference type="EMBL" id="RHLD01000023">
    <property type="protein sequence ID" value="TPP51368.1"/>
    <property type="molecule type" value="Genomic_DNA"/>
</dbReference>
<organism evidence="3 4">
    <name type="scientific">Leishmania donovani</name>
    <dbReference type="NCBI Taxonomy" id="5661"/>
    <lineage>
        <taxon>Eukaryota</taxon>
        <taxon>Discoba</taxon>
        <taxon>Euglenozoa</taxon>
        <taxon>Kinetoplastea</taxon>
        <taxon>Metakinetoplastina</taxon>
        <taxon>Trypanosomatida</taxon>
        <taxon>Trypanosomatidae</taxon>
        <taxon>Leishmaniinae</taxon>
        <taxon>Leishmania</taxon>
    </lineage>
</organism>
<evidence type="ECO:0000256" key="1">
    <source>
        <dbReference type="SAM" id="Coils"/>
    </source>
</evidence>
<dbReference type="VEuPathDB" id="TriTrypDB:LdBPK_230610.1"/>
<reference evidence="4" key="1">
    <citation type="submission" date="2019-02" db="EMBL/GenBank/DDBJ databases">
        <title>FDA dAtabase for Regulatory Grade micrObial Sequences (FDA-ARGOS): Supporting development and validation of Infectious Disease Dx tests.</title>
        <authorList>
            <person name="Duncan R."/>
            <person name="Fisher C."/>
            <person name="Tallon L."/>
            <person name="Sadzewicz L."/>
            <person name="Sengamalay N."/>
            <person name="Ott S."/>
            <person name="Godinez A."/>
            <person name="Nagaraj S."/>
            <person name="Vavikolanu K."/>
            <person name="Vyas G."/>
            <person name="Nadendla S."/>
            <person name="Aluvathingal J."/>
            <person name="Sichtig H."/>
        </authorList>
    </citation>
    <scope>NUCLEOTIDE SEQUENCE [LARGE SCALE GENOMIC DNA]</scope>
    <source>
        <strain evidence="4">FDAARGOS_360</strain>
    </source>
</reference>
<feature type="compositionally biased region" description="Low complexity" evidence="2">
    <location>
        <begin position="840"/>
        <end position="859"/>
    </location>
</feature>
<feature type="compositionally biased region" description="Polar residues" evidence="2">
    <location>
        <begin position="596"/>
        <end position="609"/>
    </location>
</feature>
<dbReference type="VEuPathDB" id="TriTrypDB:LdCL_230011600"/>
<comment type="caution">
    <text evidence="3">The sequence shown here is derived from an EMBL/GenBank/DDBJ whole genome shotgun (WGS) entry which is preliminary data.</text>
</comment>
<protein>
    <submittedName>
        <fullName evidence="3">Uncharacterized protein</fullName>
    </submittedName>
</protein>
<feature type="compositionally biased region" description="Low complexity" evidence="2">
    <location>
        <begin position="675"/>
        <end position="699"/>
    </location>
</feature>
<evidence type="ECO:0000256" key="2">
    <source>
        <dbReference type="SAM" id="MobiDB-lite"/>
    </source>
</evidence>
<sequence>MSLRLLPCSSVDAGNAALWAVRLYPPAVVLRVLAGSGNVLAWLLQNGPTGICTQANVRLLRYKRQSGEAVQTALRQVESLALSVYYQFGATLPYKTTAPCAAVRRLFEAPCVVGMADSKHFTFTTPKRPFVYALCEVDSAPRCCRCGTAAIVATMPLYSITICPLKLTAYFCRQGSVYVVVMSRKGLEIATNPSMCNSSNEVIFSDADGLSSAKPFELSFNSPKDRRILNFGIYDFTNRKNAAKLTGFEIPLAGMCSVLAGESMCEKKGISFRVSGQSGRLDIIFRMHPVGTPVPPLRAAQTNESIPGVAADALGAASHRSATAVSLGSGGGGDVGAGSTRLTRLPEHTLQALIREGIISSDLEGVEMDLDLANEIAVRTSVLFPSRTDLEDQIRTLTREIQKLEYDAQYAAKDKVVAGSAASAALRNEINYWKEKVKDIDDKSAHDAGIAQRTEEPEPQPAISQEYIAGIEAQLAAKQLEMRSLEAQQSHRDVTEDAMRLLDQIDHLQTMLVELKSEGAAPATLKTKDYDIAENGDRWDKLAAKLYDAESMTEQLKQTVMALNRVQYEPYLAGVEAGFMHTVPKELEFVMQNQRTPGNLPPQISNPTSLAAAPPTGQLAGGDATGDILDDLFGATPMQAQPAAAPEKPAAFPSQSLSCTAYEPPKAAQVTPVWAPSAGSSAPSSSPAPQPSQSLPATSGAPEASLPPVAAAGPAEAHPAPNSLTTPTVSAPPAPPTPAAQLDPTAAAPQLEVAEPNVLPAHVSPNQGFPAGTPVPNASSLGAEGAVPETRVTHRSSGMTSATASPMAAPANVAPPSLEVPMQTPPSNSLAVTQSSLETPAAPLLQPQPQNAPPAQQQQPPQPSYGARRRAARRPPSLEEIPYTGFYGIPLMARGCPIDIYLDGKNPTRGTELTFINNADYQIMIGGVELKQEDIFSPDPNSAKTIPTQRWPQHIWVPGGGSRQSCTIALHPSFPRGSSIMALVIVYVFNEGHYTPFTARFTI</sequence>
<dbReference type="AlphaFoldDB" id="A0A504XVR2"/>
<feature type="compositionally biased region" description="Low complexity" evidence="2">
    <location>
        <begin position="707"/>
        <end position="729"/>
    </location>
</feature>
<feature type="compositionally biased region" description="Polar residues" evidence="2">
    <location>
        <begin position="825"/>
        <end position="838"/>
    </location>
</feature>
<feature type="compositionally biased region" description="Low complexity" evidence="2">
    <location>
        <begin position="796"/>
        <end position="817"/>
    </location>
</feature>
<keyword evidence="1" id="KW-0175">Coiled coil</keyword>
<dbReference type="Proteomes" id="UP000318821">
    <property type="component" value="Unassembled WGS sequence"/>
</dbReference>
<accession>A0A504XVR2</accession>
<evidence type="ECO:0000313" key="4">
    <source>
        <dbReference type="Proteomes" id="UP000318821"/>
    </source>
</evidence>
<name>A0A504XVR2_LEIDO</name>
<evidence type="ECO:0000313" key="3">
    <source>
        <dbReference type="EMBL" id="TPP51368.1"/>
    </source>
</evidence>